<organism evidence="2 3">
    <name type="scientific">Mucilaginibacter auburnensis</name>
    <dbReference type="NCBI Taxonomy" id="1457233"/>
    <lineage>
        <taxon>Bacteria</taxon>
        <taxon>Pseudomonadati</taxon>
        <taxon>Bacteroidota</taxon>
        <taxon>Sphingobacteriia</taxon>
        <taxon>Sphingobacteriales</taxon>
        <taxon>Sphingobacteriaceae</taxon>
        <taxon>Mucilaginibacter</taxon>
    </lineage>
</organism>
<comment type="caution">
    <text evidence="2">The sequence shown here is derived from an EMBL/GenBank/DDBJ whole genome shotgun (WGS) entry which is preliminary data.</text>
</comment>
<feature type="transmembrane region" description="Helical" evidence="1">
    <location>
        <begin position="82"/>
        <end position="103"/>
    </location>
</feature>
<reference evidence="2 3" key="1">
    <citation type="submission" date="2017-11" db="EMBL/GenBank/DDBJ databases">
        <title>Genomic Encyclopedia of Archaeal and Bacterial Type Strains, Phase II (KMG-II): From Individual Species to Whole Genera.</title>
        <authorList>
            <person name="Goeker M."/>
        </authorList>
    </citation>
    <scope>NUCLEOTIDE SEQUENCE [LARGE SCALE GENOMIC DNA]</scope>
    <source>
        <strain evidence="2 3">DSM 28175</strain>
    </source>
</reference>
<evidence type="ECO:0000313" key="3">
    <source>
        <dbReference type="Proteomes" id="UP000242687"/>
    </source>
</evidence>
<dbReference type="Proteomes" id="UP000242687">
    <property type="component" value="Unassembled WGS sequence"/>
</dbReference>
<dbReference type="InterPro" id="IPR009937">
    <property type="entry name" value="Phage_holin_3_6"/>
</dbReference>
<dbReference type="Pfam" id="PF07332">
    <property type="entry name" value="Phage_holin_3_6"/>
    <property type="match status" value="1"/>
</dbReference>
<accession>A0A2H9VS02</accession>
<name>A0A2H9VS02_9SPHI</name>
<evidence type="ECO:0000256" key="1">
    <source>
        <dbReference type="SAM" id="Phobius"/>
    </source>
</evidence>
<keyword evidence="1" id="KW-0812">Transmembrane</keyword>
<dbReference type="AlphaFoldDB" id="A0A2H9VS02"/>
<feature type="transmembrane region" description="Helical" evidence="1">
    <location>
        <begin position="47"/>
        <end position="76"/>
    </location>
</feature>
<evidence type="ECO:0000313" key="2">
    <source>
        <dbReference type="EMBL" id="PJJ83593.1"/>
    </source>
</evidence>
<proteinExistence type="predicted"/>
<gene>
    <name evidence="2" type="ORF">CLV57_0578</name>
</gene>
<keyword evidence="1" id="KW-0472">Membrane</keyword>
<protein>
    <submittedName>
        <fullName evidence="2">Putative superfamily III holin-X</fullName>
    </submittedName>
</protein>
<sequence length="123" mass="13438">MNRPANTIPMENQKDTQSQSIVDQIKEYIELQIKIAKYKAIDGSSGVIASVIVGATLGILALFLILFASFTLGFYLSEVLESFWAGFGCVAGLYLLLVLIISLSSKAIKNSIADKMITKIFNE</sequence>
<dbReference type="EMBL" id="PGFJ01000001">
    <property type="protein sequence ID" value="PJJ83593.1"/>
    <property type="molecule type" value="Genomic_DNA"/>
</dbReference>
<keyword evidence="3" id="KW-1185">Reference proteome</keyword>
<keyword evidence="1" id="KW-1133">Transmembrane helix</keyword>